<keyword evidence="2 3" id="KW-0040">ANK repeat</keyword>
<feature type="repeat" description="ANK" evidence="3">
    <location>
        <begin position="1431"/>
        <end position="1463"/>
    </location>
</feature>
<evidence type="ECO:0000313" key="8">
    <source>
        <dbReference type="Proteomes" id="UP000434172"/>
    </source>
</evidence>
<comment type="caution">
    <text evidence="7">The sequence shown here is derived from an EMBL/GenBank/DDBJ whole genome shotgun (WGS) entry which is preliminary data.</text>
</comment>
<dbReference type="PROSITE" id="PS50088">
    <property type="entry name" value="ANK_REPEAT"/>
    <property type="match status" value="5"/>
</dbReference>
<evidence type="ECO:0000256" key="3">
    <source>
        <dbReference type="PROSITE-ProRule" id="PRU00023"/>
    </source>
</evidence>
<dbReference type="InterPro" id="IPR056884">
    <property type="entry name" value="NPHP3-like_N"/>
</dbReference>
<dbReference type="PANTHER" id="PTHR24198">
    <property type="entry name" value="ANKYRIN REPEAT AND PROTEIN KINASE DOMAIN-CONTAINING PROTEIN"/>
    <property type="match status" value="1"/>
</dbReference>
<feature type="repeat" description="ANK" evidence="3">
    <location>
        <begin position="1060"/>
        <end position="1092"/>
    </location>
</feature>
<keyword evidence="8" id="KW-1185">Reference proteome</keyword>
<dbReference type="InterPro" id="IPR029058">
    <property type="entry name" value="AB_hydrolase_fold"/>
</dbReference>
<dbReference type="PANTHER" id="PTHR24198:SF165">
    <property type="entry name" value="ANKYRIN REPEAT-CONTAINING PROTEIN-RELATED"/>
    <property type="match status" value="1"/>
</dbReference>
<protein>
    <recommendedName>
        <fullName evidence="6">Nephrocystin 3-like N-terminal domain-containing protein</fullName>
    </recommendedName>
</protein>
<evidence type="ECO:0000259" key="6">
    <source>
        <dbReference type="Pfam" id="PF24883"/>
    </source>
</evidence>
<evidence type="ECO:0000256" key="4">
    <source>
        <dbReference type="SAM" id="MobiDB-lite"/>
    </source>
</evidence>
<gene>
    <name evidence="7" type="ORF">GQ607_014898</name>
</gene>
<dbReference type="InterPro" id="IPR027417">
    <property type="entry name" value="P-loop_NTPase"/>
</dbReference>
<feature type="repeat" description="ANK" evidence="3">
    <location>
        <begin position="1499"/>
        <end position="1531"/>
    </location>
</feature>
<feature type="domain" description="Nephrocystin 3-like N-terminal" evidence="6">
    <location>
        <begin position="435"/>
        <end position="594"/>
    </location>
</feature>
<dbReference type="OrthoDB" id="823504at2759"/>
<dbReference type="Gene3D" id="1.25.40.20">
    <property type="entry name" value="Ankyrin repeat-containing domain"/>
    <property type="match status" value="5"/>
</dbReference>
<proteinExistence type="predicted"/>
<feature type="region of interest" description="Disordered" evidence="4">
    <location>
        <begin position="1986"/>
        <end position="2012"/>
    </location>
</feature>
<name>A0A8H3ZFL5_9PEZI</name>
<keyword evidence="1" id="KW-0677">Repeat</keyword>
<dbReference type="PROSITE" id="PS50297">
    <property type="entry name" value="ANK_REP_REGION"/>
    <property type="match status" value="4"/>
</dbReference>
<evidence type="ECO:0000256" key="1">
    <source>
        <dbReference type="ARBA" id="ARBA00022737"/>
    </source>
</evidence>
<keyword evidence="5" id="KW-0732">Signal</keyword>
<dbReference type="InterPro" id="IPR036770">
    <property type="entry name" value="Ankyrin_rpt-contain_sf"/>
</dbReference>
<feature type="signal peptide" evidence="5">
    <location>
        <begin position="1"/>
        <end position="20"/>
    </location>
</feature>
<evidence type="ECO:0000313" key="7">
    <source>
        <dbReference type="EMBL" id="KAF0317874.1"/>
    </source>
</evidence>
<dbReference type="SUPFAM" id="SSF53474">
    <property type="entry name" value="alpha/beta-Hydrolases"/>
    <property type="match status" value="1"/>
</dbReference>
<dbReference type="InterPro" id="IPR002110">
    <property type="entry name" value="Ankyrin_rpt"/>
</dbReference>
<dbReference type="Pfam" id="PF24883">
    <property type="entry name" value="NPHP3_N"/>
    <property type="match status" value="1"/>
</dbReference>
<accession>A0A8H3ZFL5</accession>
<dbReference type="EMBL" id="WOWK01000121">
    <property type="protein sequence ID" value="KAF0317874.1"/>
    <property type="molecule type" value="Genomic_DNA"/>
</dbReference>
<feature type="compositionally biased region" description="Basic and acidic residues" evidence="4">
    <location>
        <begin position="1993"/>
        <end position="2012"/>
    </location>
</feature>
<feature type="chain" id="PRO_5034023170" description="Nephrocystin 3-like N-terminal domain-containing protein" evidence="5">
    <location>
        <begin position="21"/>
        <end position="2012"/>
    </location>
</feature>
<dbReference type="SUPFAM" id="SSF52540">
    <property type="entry name" value="P-loop containing nucleoside triphosphate hydrolases"/>
    <property type="match status" value="1"/>
</dbReference>
<sequence length="2012" mass="226738">MTGRLLNFSSFLIAELLIYADINRGANEAVEAQSRVFGAHHDHPELGMRLSSKSESCAAEMATPREVSRLLRVEVATLTSDSIICVHDIGGSPKTTWHHDESGKMWISDPEFLGNFSNSARVWSYGYNSDPAVNMTPSSIALHANELLATIMAGYTVNGGGGPTIFIAHGLGGVIVKKAVILSLSCPEYFNIRDSIGGIVFLDTVHHGTDSEGVLKAVKTIAALCLQKGSLHPSRDDTRQFADAVREVNTTFLERLPSELEMLNFIAVRRVDLSVDGSETHKTLVVPKRRAELDSSQSKTFTIDCDHFQLTRFPSPEDRIYLQLAEQVGDLMTKVSADTSRRIFFPPAPPVLRNSPVPRPPSPDPDIPVRPRPPPGRAIGLPPGMIPAANSGSAHQSWLKRKNIEYTKERRDRLIHRLGTWNDAHLGHDIDPMLDTCTWIETHPFFLEWSKSNATEDFYVYGSAGCGKTYLAKSVANHLSQDSSRPWDLVFSFFCNASSTGNKKPPIMEHFIREILRERQQWFEFLSNQFLFPDADGKFSMAALFGILRDIMSQLQLGQGPGKSIIVYLIVDGLHECDVGFVKEFLALVASLVDNPVARSTPPSPPSAAPPGPFNQFVPRDTVRFKFFTTYTPNEVMAMASVRATRIKMKDQDIRKDIAAYVDKRVEDFSTIKSTKDSPTEVADSIKDQAESFFVYANCSMEDGFSTARDDDEYGFSMSRRIFPYPQKLGKYYDYNLLPLFQNIGNDNYALSALHIILGTIGHVRGNTLRDALACLHDNPRLKFIDIQTILMHQCPRLIRVSDEFEAFPLHPSLRIHFNSYISEDDQHANMASLCLKYLTQPIFGGGLSRDVERENPFYHYAARNWRTHFKLSGDKRAKLIPQVRRFFNSSSYRTWSRHVDGTISSRNGITPPVVALITANAANIIHLVVDLYVMDDPETYPWQTGVWGFFWRLKQNTWRDYPRFAMFIDSFRERHDEMIVDEAGLSPLMYAAKEPVGLPDMVRHFLQRPFNINRRDYAIGATALMFFCRFNTDPDQDLVSEMIDAFMKAGADVNMSTFRGETPLWLACSNGNPILVEELLRVGANPNISDKDGSTPIHQAFSKPTKYSYHIIEKLSRAGADLNIKFPSPDKLIPMTAAIVDMHFDIFLHLIDNIEDINQRDAAGFAAIHLLMQPKYADWLPHLLERRDLSIDLLTDSESSNGAPVRLTALSYAITEQNFQAVELLLRAGANPDRHPQASDKSPLFVAVDFVAGRLEDIGDKDPNGNLDIAELLISYNSSINTINPKSKRHTRSPLMLAVKNQNYPMVELLLKHGADPTLEEAYNLPGVLDAAVYGGNVEILKLLLEHSLPPSVNYVPKDFDHILIEAAEKDVELVKLLLDHGADTKRFLAPGDPRTPLQAAVQEGNLGLCKLFLEYEPELVNYQAKEGLVCETPLNIAAREGHLEIVRCLLEAGAKPNFQSFYYQETPLWSACSRGKFEIAKLLYERAPETINTPSYDGETPLMGACSSGAIKLVAFLLDNGADLTPRCSNCGSCVWKALTNNSDAPAYKMIELLIQHGLGVDDVVSSVGFTVLGEACRSGDLPAVRYLLDLGADPVKGQLCPGKEPSENSWRSAAQVVVDNREPGILDALLHHSKVAEFIANADVYGETVLHTDDPQAEVPVMMTMIHNTCERLRRETGMDHWERMLRAEDFGGQKPLDTALGGHHKTLTDQAVANADEFIAQYVAQLVKAQHRTIDDHFYIIRMLSRLLLLRTGYDDEAVRLIQAYIVDPWVREKDDRVEEAVFCEYYCDECGKDAEEETLYFCRFCVWTTGRCCFPNYKGMHEPIEVPLVMERRIMDINSEEFMGMLRVLEQDFVTNKAPRVVEPAQKELFKADPESEDTTLSLAFLHSLGYLEFRRRAWSPYLPLAPKIYKRIEPWESFMRQERKEFQKWVYLTETAPWRLENELQYFLESGRKTAYKDVGTTIAEEIMRDVGVLFHEPRRSRSPRMLRPDERGERGPRMLSDEESD</sequence>
<feature type="region of interest" description="Disordered" evidence="4">
    <location>
        <begin position="346"/>
        <end position="377"/>
    </location>
</feature>
<dbReference type="SUPFAM" id="SSF48403">
    <property type="entry name" value="Ankyrin repeat"/>
    <property type="match status" value="3"/>
</dbReference>
<dbReference type="Proteomes" id="UP000434172">
    <property type="component" value="Unassembled WGS sequence"/>
</dbReference>
<dbReference type="Pfam" id="PF12796">
    <property type="entry name" value="Ank_2"/>
    <property type="match status" value="4"/>
</dbReference>
<dbReference type="Gene3D" id="3.40.50.1820">
    <property type="entry name" value="alpha/beta hydrolase"/>
    <property type="match status" value="1"/>
</dbReference>
<feature type="compositionally biased region" description="Pro residues" evidence="4">
    <location>
        <begin position="357"/>
        <end position="376"/>
    </location>
</feature>
<evidence type="ECO:0000256" key="2">
    <source>
        <dbReference type="ARBA" id="ARBA00023043"/>
    </source>
</evidence>
<feature type="repeat" description="ANK" evidence="3">
    <location>
        <begin position="1093"/>
        <end position="1128"/>
    </location>
</feature>
<organism evidence="7 8">
    <name type="scientific">Colletotrichum asianum</name>
    <dbReference type="NCBI Taxonomy" id="702518"/>
    <lineage>
        <taxon>Eukaryota</taxon>
        <taxon>Fungi</taxon>
        <taxon>Dikarya</taxon>
        <taxon>Ascomycota</taxon>
        <taxon>Pezizomycotina</taxon>
        <taxon>Sordariomycetes</taxon>
        <taxon>Hypocreomycetidae</taxon>
        <taxon>Glomerellales</taxon>
        <taxon>Glomerellaceae</taxon>
        <taxon>Colletotrichum</taxon>
        <taxon>Colletotrichum gloeosporioides species complex</taxon>
    </lineage>
</organism>
<dbReference type="Gene3D" id="3.40.50.300">
    <property type="entry name" value="P-loop containing nucleotide triphosphate hydrolases"/>
    <property type="match status" value="1"/>
</dbReference>
<dbReference type="SMART" id="SM00248">
    <property type="entry name" value="ANK"/>
    <property type="match status" value="16"/>
</dbReference>
<evidence type="ECO:0000256" key="5">
    <source>
        <dbReference type="SAM" id="SignalP"/>
    </source>
</evidence>
<reference evidence="7 8" key="1">
    <citation type="submission" date="2019-12" db="EMBL/GenBank/DDBJ databases">
        <title>A genome sequence resource for the geographically widespread anthracnose pathogen Colletotrichum asianum.</title>
        <authorList>
            <person name="Meng Y."/>
        </authorList>
    </citation>
    <scope>NUCLEOTIDE SEQUENCE [LARGE SCALE GENOMIC DNA]</scope>
    <source>
        <strain evidence="7 8">ICMP 18580</strain>
    </source>
</reference>
<feature type="repeat" description="ANK" evidence="3">
    <location>
        <begin position="1291"/>
        <end position="1323"/>
    </location>
</feature>